<keyword evidence="2" id="KW-1185">Reference proteome</keyword>
<evidence type="ECO:0000313" key="2">
    <source>
        <dbReference type="Proteomes" id="UP000199206"/>
    </source>
</evidence>
<evidence type="ECO:0000313" key="1">
    <source>
        <dbReference type="EMBL" id="SEM54230.1"/>
    </source>
</evidence>
<name>A0A1H7Z712_9SPHN</name>
<gene>
    <name evidence="1" type="ORF">SAMN05192583_0566</name>
</gene>
<dbReference type="OrthoDB" id="9928658at2"/>
<dbReference type="AlphaFoldDB" id="A0A1H7Z712"/>
<sequence>MTPDEQAEIVALQRQMHAYFDSLTVAGINPAIIATAALTAASERVLVASTPTQTAAWLRGQALAIEKFGAEMLRELSKG</sequence>
<organism evidence="1 2">
    <name type="scientific">Sphingomonas gellani</name>
    <dbReference type="NCBI Taxonomy" id="1166340"/>
    <lineage>
        <taxon>Bacteria</taxon>
        <taxon>Pseudomonadati</taxon>
        <taxon>Pseudomonadota</taxon>
        <taxon>Alphaproteobacteria</taxon>
        <taxon>Sphingomonadales</taxon>
        <taxon>Sphingomonadaceae</taxon>
        <taxon>Sphingomonas</taxon>
    </lineage>
</organism>
<dbReference type="Proteomes" id="UP000199206">
    <property type="component" value="Unassembled WGS sequence"/>
</dbReference>
<dbReference type="STRING" id="1166340.SAMN05192583_0566"/>
<accession>A0A1H7Z712</accession>
<reference evidence="2" key="1">
    <citation type="submission" date="2016-10" db="EMBL/GenBank/DDBJ databases">
        <authorList>
            <person name="Varghese N."/>
            <person name="Submissions S."/>
        </authorList>
    </citation>
    <scope>NUCLEOTIDE SEQUENCE [LARGE SCALE GENOMIC DNA]</scope>
    <source>
        <strain evidence="2">S6-262</strain>
    </source>
</reference>
<protein>
    <submittedName>
        <fullName evidence="1">Uncharacterized protein</fullName>
    </submittedName>
</protein>
<dbReference type="RefSeq" id="WP_093663907.1">
    <property type="nucleotide sequence ID" value="NZ_FOCF01000001.1"/>
</dbReference>
<dbReference type="EMBL" id="FOCF01000001">
    <property type="protein sequence ID" value="SEM54230.1"/>
    <property type="molecule type" value="Genomic_DNA"/>
</dbReference>
<proteinExistence type="predicted"/>